<evidence type="ECO:0000256" key="1">
    <source>
        <dbReference type="ARBA" id="ARBA00004141"/>
    </source>
</evidence>
<dbReference type="PANTHER" id="PTHR18966">
    <property type="entry name" value="IONOTROPIC GLUTAMATE RECEPTOR"/>
    <property type="match status" value="1"/>
</dbReference>
<evidence type="ECO:0000256" key="11">
    <source>
        <dbReference type="ARBA" id="ARBA00023286"/>
    </source>
</evidence>
<evidence type="ECO:0000256" key="5">
    <source>
        <dbReference type="ARBA" id="ARBA00022729"/>
    </source>
</evidence>
<organism evidence="17 18">
    <name type="scientific">Aristolochia fimbriata</name>
    <name type="common">White veined hardy Dutchman's pipe vine</name>
    <dbReference type="NCBI Taxonomy" id="158543"/>
    <lineage>
        <taxon>Eukaryota</taxon>
        <taxon>Viridiplantae</taxon>
        <taxon>Streptophyta</taxon>
        <taxon>Embryophyta</taxon>
        <taxon>Tracheophyta</taxon>
        <taxon>Spermatophyta</taxon>
        <taxon>Magnoliopsida</taxon>
        <taxon>Magnoliidae</taxon>
        <taxon>Piperales</taxon>
        <taxon>Aristolochiaceae</taxon>
        <taxon>Aristolochia</taxon>
    </lineage>
</organism>
<evidence type="ECO:0000259" key="16">
    <source>
        <dbReference type="SMART" id="SM00079"/>
    </source>
</evidence>
<dbReference type="FunFam" id="3.40.190.10:FF:000054">
    <property type="entry name" value="Glutamate receptor"/>
    <property type="match status" value="1"/>
</dbReference>
<feature type="transmembrane region" description="Helical" evidence="15">
    <location>
        <begin position="604"/>
        <end position="632"/>
    </location>
</feature>
<comment type="caution">
    <text evidence="17">The sequence shown here is derived from an EMBL/GenBank/DDBJ whole genome shotgun (WGS) entry which is preliminary data.</text>
</comment>
<dbReference type="SUPFAM" id="SSF53822">
    <property type="entry name" value="Periplasmic binding protein-like I"/>
    <property type="match status" value="1"/>
</dbReference>
<protein>
    <recommendedName>
        <fullName evidence="13">Glutamate receptor</fullName>
    </recommendedName>
</protein>
<evidence type="ECO:0000256" key="3">
    <source>
        <dbReference type="ARBA" id="ARBA00022448"/>
    </source>
</evidence>
<dbReference type="Pfam" id="PF01094">
    <property type="entry name" value="ANF_receptor"/>
    <property type="match status" value="1"/>
</dbReference>
<dbReference type="InterPro" id="IPR015683">
    <property type="entry name" value="Ionotropic_Glu_rcpt"/>
</dbReference>
<dbReference type="Gene3D" id="3.40.50.2300">
    <property type="match status" value="2"/>
</dbReference>
<dbReference type="AlphaFoldDB" id="A0AAV7EAJ0"/>
<dbReference type="Gene3D" id="1.10.287.70">
    <property type="match status" value="1"/>
</dbReference>
<evidence type="ECO:0000256" key="9">
    <source>
        <dbReference type="ARBA" id="ARBA00023170"/>
    </source>
</evidence>
<proteinExistence type="inferred from homology"/>
<keyword evidence="12 13" id="KW-0407">Ion channel</keyword>
<dbReference type="FunFam" id="1.10.287.70:FF:000172">
    <property type="entry name" value="Glutamate receptor"/>
    <property type="match status" value="1"/>
</dbReference>
<evidence type="ECO:0000256" key="15">
    <source>
        <dbReference type="SAM" id="Phobius"/>
    </source>
</evidence>
<dbReference type="Gene3D" id="3.40.190.10">
    <property type="entry name" value="Periplasmic binding protein-like II"/>
    <property type="match status" value="3"/>
</dbReference>
<dbReference type="InterPro" id="IPR028082">
    <property type="entry name" value="Peripla_BP_I"/>
</dbReference>
<dbReference type="SUPFAM" id="SSF53850">
    <property type="entry name" value="Periplasmic binding protein-like II"/>
    <property type="match status" value="1"/>
</dbReference>
<evidence type="ECO:0000256" key="2">
    <source>
        <dbReference type="ARBA" id="ARBA00008685"/>
    </source>
</evidence>
<evidence type="ECO:0000256" key="12">
    <source>
        <dbReference type="ARBA" id="ARBA00023303"/>
    </source>
</evidence>
<dbReference type="EMBL" id="JAINDJ010000005">
    <property type="protein sequence ID" value="KAG9445865.1"/>
    <property type="molecule type" value="Genomic_DNA"/>
</dbReference>
<feature type="disulfide bond" evidence="14">
    <location>
        <begin position="779"/>
        <end position="834"/>
    </location>
</feature>
<dbReference type="PIRSF" id="PIRSF037090">
    <property type="entry name" value="Iontro_Glu-like_rcpt_pln"/>
    <property type="match status" value="1"/>
</dbReference>
<keyword evidence="11 13" id="KW-1071">Ligand-gated ion channel</keyword>
<sequence length="885" mass="99059">MGRQCPFLCSAKSTDLREFKQIKLRRQRLEDPKKISEMLGSMILLFLLLLSRTIGAQERNTSSTKVQSIGSMGAILDYKSLTGRQERIAIEMAIEDFAISTGFKLSLHVRDSGGKSFRAASNAVQLVREDRVQVLLGALAWEEAGLMAEMDDTTQQVPVLSLLPSTFPPPETEPRFVIPMASDVFLEMRSVAELVGLYRWRRVAVIIEEEANASCSGNVLAFLSDVLRSAGTEIENYFRVSPTDDLKEVVKKMKRQQSRVFVVAKLSLPLLIPLFSEAKRKGLMEKDSAFITMGSVTDLLDSIHPSDLSSMDGVLGLKTYFPETSSRYKNFRRRFRLRFQNPEHDEENTDLGPGFFAVRAYDAAWTAAAAFQRRFRFKFNHNKNQSADDVDDDDRNRVRFLRDILSETNFTGLSGEIGFKDGRLVAPRLFRVVNVIGTSVRGVGFWSPEQGFFFSSHEKTGEGALGAVLWPGGSLRVPRGWTASGSTEQRPLRIGVPATDAFTQFVKVRYDRSENESYVTGFSVRIFEAAVKRLPYVLPYRLQPFYGSYDDLVQQIYLKNFDAVVGDIEIMVNRYRYADFTQPYIESGLVMVVTEKPEKLKKAWVFLLPFTKSMWILIGATNVFIGIAVWLIERDINPEFGGSLGDQVGTLLWFSFATLFFAHREPLRSNLSRMVVVTWLFVVLILTSSYTASFSSMLTISRLEPSVVDIQYLKRTKATVGCNLNSFIVRYLVEVLGFSPQNIKSIASIDDYPEALTTGEIAAAFFVAPHAKVFLAKYCQGFTIAGPTYKPGGFGFVFPKGSPLVSDLSEAILQITESGEMQELEKGLLSFSTCSSSSTDTSTGDQSSLGVDTFWSLILIACSVSAAALVVFYGRLFRNYYWPGD</sequence>
<dbReference type="Pfam" id="PF00060">
    <property type="entry name" value="Lig_chan"/>
    <property type="match status" value="1"/>
</dbReference>
<dbReference type="SMART" id="SM00079">
    <property type="entry name" value="PBPe"/>
    <property type="match status" value="1"/>
</dbReference>
<name>A0AAV7EAJ0_ARIFI</name>
<keyword evidence="5" id="KW-0732">Signal</keyword>
<keyword evidence="9 13" id="KW-0675">Receptor</keyword>
<gene>
    <name evidence="17" type="ORF">H6P81_011993</name>
</gene>
<dbReference type="Proteomes" id="UP000825729">
    <property type="component" value="Unassembled WGS sequence"/>
</dbReference>
<feature type="domain" description="Ionotropic glutamate receptor C-terminal" evidence="16">
    <location>
        <begin position="493"/>
        <end position="827"/>
    </location>
</feature>
<dbReference type="InterPro" id="IPR017103">
    <property type="entry name" value="Iontropic_Glu_rcpt_pln"/>
</dbReference>
<evidence type="ECO:0000313" key="17">
    <source>
        <dbReference type="EMBL" id="KAG9445865.1"/>
    </source>
</evidence>
<feature type="transmembrane region" description="Helical" evidence="15">
    <location>
        <begin position="644"/>
        <end position="662"/>
    </location>
</feature>
<keyword evidence="7 13" id="KW-0406">Ion transport</keyword>
<feature type="transmembrane region" description="Helical" evidence="15">
    <location>
        <begin position="854"/>
        <end position="873"/>
    </location>
</feature>
<evidence type="ECO:0000313" key="18">
    <source>
        <dbReference type="Proteomes" id="UP000825729"/>
    </source>
</evidence>
<comment type="subcellular location">
    <subcellularLocation>
        <location evidence="1">Membrane</location>
        <topology evidence="1">Multi-pass membrane protein</topology>
    </subcellularLocation>
</comment>
<evidence type="ECO:0000256" key="10">
    <source>
        <dbReference type="ARBA" id="ARBA00023180"/>
    </source>
</evidence>
<evidence type="ECO:0000256" key="14">
    <source>
        <dbReference type="PIRSR" id="PIRSR037090-50"/>
    </source>
</evidence>
<keyword evidence="14" id="KW-1015">Disulfide bond</keyword>
<keyword evidence="18" id="KW-1185">Reference proteome</keyword>
<reference evidence="17 18" key="1">
    <citation type="submission" date="2021-07" db="EMBL/GenBank/DDBJ databases">
        <title>The Aristolochia fimbriata genome: insights into angiosperm evolution, floral development and chemical biosynthesis.</title>
        <authorList>
            <person name="Jiao Y."/>
        </authorList>
    </citation>
    <scope>NUCLEOTIDE SEQUENCE [LARGE SCALE GENOMIC DNA]</scope>
    <source>
        <strain evidence="17">IBCAS-2021</strain>
        <tissue evidence="17">Leaf</tissue>
    </source>
</reference>
<dbReference type="InterPro" id="IPR001320">
    <property type="entry name" value="Iontro_rcpt_C"/>
</dbReference>
<keyword evidence="3 13" id="KW-0813">Transport</keyword>
<dbReference type="GO" id="GO:0016020">
    <property type="term" value="C:membrane"/>
    <property type="evidence" value="ECO:0007669"/>
    <property type="project" value="UniProtKB-SubCell"/>
</dbReference>
<dbReference type="InterPro" id="IPR001828">
    <property type="entry name" value="ANF_lig-bd_rcpt"/>
</dbReference>
<keyword evidence="4 15" id="KW-0812">Transmembrane</keyword>
<dbReference type="CDD" id="cd13686">
    <property type="entry name" value="GluR_Plant"/>
    <property type="match status" value="1"/>
</dbReference>
<feature type="transmembrane region" description="Helical" evidence="15">
    <location>
        <begin position="674"/>
        <end position="692"/>
    </location>
</feature>
<accession>A0AAV7EAJ0</accession>
<evidence type="ECO:0000256" key="8">
    <source>
        <dbReference type="ARBA" id="ARBA00023136"/>
    </source>
</evidence>
<keyword evidence="6 15" id="KW-1133">Transmembrane helix</keyword>
<dbReference type="FunFam" id="3.40.50.2300:FF:000188">
    <property type="entry name" value="Glutamate receptor"/>
    <property type="match status" value="1"/>
</dbReference>
<evidence type="ECO:0000256" key="7">
    <source>
        <dbReference type="ARBA" id="ARBA00023065"/>
    </source>
</evidence>
<comment type="function">
    <text evidence="13">Glutamate-gated receptor that probably acts as non-selective cation channel.</text>
</comment>
<comment type="similarity">
    <text evidence="2 13">Belongs to the glutamate-gated ion channel (TC 1.A.10.1) family.</text>
</comment>
<keyword evidence="10" id="KW-0325">Glycoprotein</keyword>
<evidence type="ECO:0000256" key="4">
    <source>
        <dbReference type="ARBA" id="ARBA00022692"/>
    </source>
</evidence>
<keyword evidence="8 13" id="KW-0472">Membrane</keyword>
<dbReference type="GO" id="GO:0015276">
    <property type="term" value="F:ligand-gated monoatomic ion channel activity"/>
    <property type="evidence" value="ECO:0007669"/>
    <property type="project" value="InterPro"/>
</dbReference>
<evidence type="ECO:0000256" key="6">
    <source>
        <dbReference type="ARBA" id="ARBA00022989"/>
    </source>
</evidence>
<evidence type="ECO:0000256" key="13">
    <source>
        <dbReference type="PIRNR" id="PIRNR037090"/>
    </source>
</evidence>